<dbReference type="InterPro" id="IPR003961">
    <property type="entry name" value="FN3_dom"/>
</dbReference>
<sequence length="492" mass="54222">MNQRVNLIYNRLILIFLLVISPAVLSASLQITWSDNSSNEDGFLVEKRLLNEDKIQNIAILPVNSQEYNDLDLVSNETYCYRITAFNKAGMGKSDEFCYQVPTDFITDEDTAANQVTAVDQVIAADQDTAAEQGISSVKFTGKVVLSHEIIAQVVDLEIGEKTLYSFKSDLAYNQEYTKDTLNNSSFTANVGEIRYSNEDYFSFQNQGVEIDNGYASMAFNSNNSLSFVLQGTGNKQTARLYMQAGVWSDEQSNIIVTAGDQVEVITLPNGYAWHSFAIDIVFDGTVPVHIATESDRSGYSTVMFAGIVFDKENLEKNTSVASPVFNYAAFVDIDTNFGAVIDTTDVTFYTAKAIKDNGQLSNASLQNLSFYGEQIYRDDIYSVINDGAEINSGYQSMSWNEANGAEIKLESADQQINTASVYFIAAVWSYDAAFVELVINGESELIEVPSGYGWHSMKVDIEFEGIVDINIHPVGEFGGYSGFGVAGITVQ</sequence>
<evidence type="ECO:0000313" key="3">
    <source>
        <dbReference type="Proteomes" id="UP000000639"/>
    </source>
</evidence>
<dbReference type="Proteomes" id="UP000000639">
    <property type="component" value="Chromosome"/>
</dbReference>
<keyword evidence="3" id="KW-1185">Reference proteome</keyword>
<dbReference type="KEGG" id="pin:Ping_1521"/>
<dbReference type="PROSITE" id="PS50853">
    <property type="entry name" value="FN3"/>
    <property type="match status" value="1"/>
</dbReference>
<dbReference type="SUPFAM" id="SSF49265">
    <property type="entry name" value="Fibronectin type III"/>
    <property type="match status" value="1"/>
</dbReference>
<dbReference type="CDD" id="cd00063">
    <property type="entry name" value="FN3"/>
    <property type="match status" value="1"/>
</dbReference>
<evidence type="ECO:0000313" key="2">
    <source>
        <dbReference type="EMBL" id="ABM03332.1"/>
    </source>
</evidence>
<dbReference type="RefSeq" id="WP_011769892.1">
    <property type="nucleotide sequence ID" value="NC_008709.1"/>
</dbReference>
<gene>
    <name evidence="2" type="ordered locus">Ping_1521</name>
</gene>
<dbReference type="InterPro" id="IPR036116">
    <property type="entry name" value="FN3_sf"/>
</dbReference>
<dbReference type="AlphaFoldDB" id="A1SV17"/>
<dbReference type="InterPro" id="IPR013783">
    <property type="entry name" value="Ig-like_fold"/>
</dbReference>
<dbReference type="OrthoDB" id="6209740at2"/>
<reference evidence="2 3" key="1">
    <citation type="submission" date="2007-01" db="EMBL/GenBank/DDBJ databases">
        <title>Complete sequence of Psychromonas ingrahamii 37.</title>
        <authorList>
            <consortium name="US DOE Joint Genome Institute"/>
            <person name="Copeland A."/>
            <person name="Lucas S."/>
            <person name="Lapidus A."/>
            <person name="Barry K."/>
            <person name="Detter J.C."/>
            <person name="Glavina del Rio T."/>
            <person name="Hammon N."/>
            <person name="Israni S."/>
            <person name="Dalin E."/>
            <person name="Tice H."/>
            <person name="Pitluck S."/>
            <person name="Thompson L.S."/>
            <person name="Brettin T."/>
            <person name="Bruce D."/>
            <person name="Han C."/>
            <person name="Tapia R."/>
            <person name="Schmutz J."/>
            <person name="Larimer F."/>
            <person name="Land M."/>
            <person name="Hauser L."/>
            <person name="Kyrpides N."/>
            <person name="Ivanova N."/>
            <person name="Staley J."/>
            <person name="Richardson P."/>
        </authorList>
    </citation>
    <scope>NUCLEOTIDE SEQUENCE [LARGE SCALE GENOMIC DNA]</scope>
    <source>
        <strain evidence="2 3">37</strain>
    </source>
</reference>
<name>A1SV17_PSYIN</name>
<organism evidence="2 3">
    <name type="scientific">Psychromonas ingrahamii (strain DSM 17664 / CCUG 51855 / 37)</name>
    <dbReference type="NCBI Taxonomy" id="357804"/>
    <lineage>
        <taxon>Bacteria</taxon>
        <taxon>Pseudomonadati</taxon>
        <taxon>Pseudomonadota</taxon>
        <taxon>Gammaproteobacteria</taxon>
        <taxon>Alteromonadales</taxon>
        <taxon>Psychromonadaceae</taxon>
        <taxon>Psychromonas</taxon>
    </lineage>
</organism>
<dbReference type="eggNOG" id="ENOG5030IRH">
    <property type="taxonomic scope" value="Bacteria"/>
</dbReference>
<dbReference type="HOGENOM" id="CLU_554186_0_0_6"/>
<dbReference type="EMBL" id="CP000510">
    <property type="protein sequence ID" value="ABM03332.1"/>
    <property type="molecule type" value="Genomic_DNA"/>
</dbReference>
<proteinExistence type="predicted"/>
<evidence type="ECO:0000259" key="1">
    <source>
        <dbReference type="PROSITE" id="PS50853"/>
    </source>
</evidence>
<feature type="domain" description="Fibronectin type-III" evidence="1">
    <location>
        <begin position="14"/>
        <end position="110"/>
    </location>
</feature>
<dbReference type="Gene3D" id="2.60.40.10">
    <property type="entry name" value="Immunoglobulins"/>
    <property type="match status" value="1"/>
</dbReference>
<protein>
    <recommendedName>
        <fullName evidence="1">Fibronectin type-III domain-containing protein</fullName>
    </recommendedName>
</protein>
<accession>A1SV17</accession>